<dbReference type="GO" id="GO:0008108">
    <property type="term" value="F:UDP-glucose:hexose-1-phosphate uridylyltransferase activity"/>
    <property type="evidence" value="ECO:0007669"/>
    <property type="project" value="UniProtKB-UniRule"/>
</dbReference>
<dbReference type="SUPFAM" id="SSF54197">
    <property type="entry name" value="HIT-like"/>
    <property type="match status" value="2"/>
</dbReference>
<evidence type="ECO:0000256" key="9">
    <source>
        <dbReference type="ARBA" id="ARBA00022833"/>
    </source>
</evidence>
<dbReference type="CDD" id="cd00608">
    <property type="entry name" value="GalT"/>
    <property type="match status" value="1"/>
</dbReference>
<dbReference type="PROSITE" id="PS00117">
    <property type="entry name" value="GAL_P_UDP_TRANSF_I"/>
    <property type="match status" value="1"/>
</dbReference>
<proteinExistence type="inferred from homology"/>
<feature type="binding site" evidence="15">
    <location>
        <position position="69"/>
    </location>
    <ligand>
        <name>Zn(2+)</name>
        <dbReference type="ChEBI" id="CHEBI:29105"/>
    </ligand>
</feature>
<comment type="caution">
    <text evidence="20">The sequence shown here is derived from an EMBL/GenBank/DDBJ whole genome shotgun (WGS) entry which is preliminary data.</text>
</comment>
<evidence type="ECO:0000256" key="7">
    <source>
        <dbReference type="ARBA" id="ARBA00022695"/>
    </source>
</evidence>
<dbReference type="Proteomes" id="UP000824151">
    <property type="component" value="Unassembled WGS sequence"/>
</dbReference>
<dbReference type="PANTHER" id="PTHR11943:SF1">
    <property type="entry name" value="GALACTOSE-1-PHOSPHATE URIDYLYLTRANSFERASE"/>
    <property type="match status" value="1"/>
</dbReference>
<evidence type="ECO:0000256" key="11">
    <source>
        <dbReference type="ARBA" id="ARBA00023144"/>
    </source>
</evidence>
<dbReference type="InterPro" id="IPR005849">
    <property type="entry name" value="GalP_Utransf_N"/>
</dbReference>
<feature type="domain" description="Galactose-1-phosphate uridyl transferase C-terminal" evidence="19">
    <location>
        <begin position="206"/>
        <end position="358"/>
    </location>
</feature>
<keyword evidence="6 16" id="KW-0808">Transferase</keyword>
<evidence type="ECO:0000313" key="20">
    <source>
        <dbReference type="EMBL" id="HIX00309.1"/>
    </source>
</evidence>
<dbReference type="EMBL" id="DXGD01000341">
    <property type="protein sequence ID" value="HIX00309.1"/>
    <property type="molecule type" value="Genomic_DNA"/>
</dbReference>
<evidence type="ECO:0000256" key="8">
    <source>
        <dbReference type="ARBA" id="ARBA00022723"/>
    </source>
</evidence>
<evidence type="ECO:0000256" key="5">
    <source>
        <dbReference type="ARBA" id="ARBA00016340"/>
    </source>
</evidence>
<keyword evidence="7 16" id="KW-0548">Nucleotidyltransferase</keyword>
<evidence type="ECO:0000256" key="4">
    <source>
        <dbReference type="ARBA" id="ARBA00012384"/>
    </source>
</evidence>
<evidence type="ECO:0000256" key="1">
    <source>
        <dbReference type="ARBA" id="ARBA00001107"/>
    </source>
</evidence>
<evidence type="ECO:0000256" key="12">
    <source>
        <dbReference type="ARBA" id="ARBA00023277"/>
    </source>
</evidence>
<dbReference type="GO" id="GO:0033499">
    <property type="term" value="P:galactose catabolic process via UDP-galactose, Leloir pathway"/>
    <property type="evidence" value="ECO:0007669"/>
    <property type="project" value="TreeGrafter"/>
</dbReference>
<dbReference type="InterPro" id="IPR019779">
    <property type="entry name" value="GalP_UDPtransf1_His-AS"/>
</dbReference>
<keyword evidence="9 15" id="KW-0862">Zinc</keyword>
<evidence type="ECO:0000256" key="13">
    <source>
        <dbReference type="NCBIfam" id="TIGR00209"/>
    </source>
</evidence>
<evidence type="ECO:0000259" key="19">
    <source>
        <dbReference type="Pfam" id="PF02744"/>
    </source>
</evidence>
<feature type="domain" description="Galactose-1-phosphate uridyl transferase N-terminal" evidence="18">
    <location>
        <begin position="39"/>
        <end position="197"/>
    </location>
</feature>
<evidence type="ECO:0000256" key="17">
    <source>
        <dbReference type="SAM" id="MobiDB-lite"/>
    </source>
</evidence>
<dbReference type="PIRSF" id="PIRSF000808">
    <property type="entry name" value="GalT"/>
    <property type="match status" value="1"/>
</dbReference>
<evidence type="ECO:0000256" key="14">
    <source>
        <dbReference type="PIRSR" id="PIRSR000808-1"/>
    </source>
</evidence>
<feature type="binding site" evidence="15">
    <location>
        <position position="72"/>
    </location>
    <ligand>
        <name>Zn(2+)</name>
        <dbReference type="ChEBI" id="CHEBI:29105"/>
    </ligand>
</feature>
<comment type="cofactor">
    <cofactor evidence="15">
        <name>Zn(2+)</name>
        <dbReference type="ChEBI" id="CHEBI:29105"/>
    </cofactor>
    <text evidence="15">Binds 1 zinc ion per subunit.</text>
</comment>
<keyword evidence="12 16" id="KW-0119">Carbohydrate metabolism</keyword>
<feature type="active site" description="Tele-UMP-histidine intermediate" evidence="14">
    <location>
        <position position="188"/>
    </location>
</feature>
<name>A0A9D2A7W1_9MICC</name>
<sequence>MHRTEGRLADGREIFFYDDAPTDRTIRDERPRTPRTSGSELRYDPLLREWVSIAAARQDRTHLPSTDQCPLCPSTPQRQTEIPESSYDVAVFENRFPSFHGDLAAPTPDVSPDALSGEHRPGGGRCEVICFTSDHTTSLSGLPVERMRTLVDAWADRTRELLALDSVEQVYCFENRGEDIGVTLHHPHGQIYGYPFMTPRTRTMLDSARDYRDRTGRNLYADVLEAERSAVERVVLENEGWTAFVPAWARWPVEVHLYPREHVETLDGLEDAQRDQLAEIYRELLIRCDGIYDMSLPYISGWHQAPSSAESGLHRLHLQLFSPRRTATKLKYLAGSESGMGVFVNDVAPEQIAARLRAPVGSVA</sequence>
<evidence type="ECO:0000256" key="10">
    <source>
        <dbReference type="ARBA" id="ARBA00023004"/>
    </source>
</evidence>
<comment type="pathway">
    <text evidence="2 16">Carbohydrate metabolism; galactose metabolism.</text>
</comment>
<feature type="binding site" evidence="15">
    <location>
        <position position="186"/>
    </location>
    <ligand>
        <name>Zn(2+)</name>
        <dbReference type="ChEBI" id="CHEBI:29105"/>
    </ligand>
</feature>
<gene>
    <name evidence="20" type="primary">galT</name>
    <name evidence="20" type="ORF">H9871_09215</name>
</gene>
<feature type="region of interest" description="Disordered" evidence="17">
    <location>
        <begin position="21"/>
        <end position="40"/>
    </location>
</feature>
<dbReference type="Pfam" id="PF02744">
    <property type="entry name" value="GalP_UDP_tr_C"/>
    <property type="match status" value="1"/>
</dbReference>
<comment type="similarity">
    <text evidence="3 16">Belongs to the galactose-1-phosphate uridylyltransferase type 1 family.</text>
</comment>
<evidence type="ECO:0000313" key="21">
    <source>
        <dbReference type="Proteomes" id="UP000824151"/>
    </source>
</evidence>
<dbReference type="EC" id="2.7.7.12" evidence="4 13"/>
<reference evidence="20" key="1">
    <citation type="journal article" date="2021" name="PeerJ">
        <title>Extensive microbial diversity within the chicken gut microbiome revealed by metagenomics and culture.</title>
        <authorList>
            <person name="Gilroy R."/>
            <person name="Ravi A."/>
            <person name="Getino M."/>
            <person name="Pursley I."/>
            <person name="Horton D.L."/>
            <person name="Alikhan N.F."/>
            <person name="Baker D."/>
            <person name="Gharbi K."/>
            <person name="Hall N."/>
            <person name="Watson M."/>
            <person name="Adriaenssens E.M."/>
            <person name="Foster-Nyarko E."/>
            <person name="Jarju S."/>
            <person name="Secka A."/>
            <person name="Antonio M."/>
            <person name="Oren A."/>
            <person name="Chaudhuri R.R."/>
            <person name="La Ragione R."/>
            <person name="Hildebrand F."/>
            <person name="Pallen M.J."/>
        </authorList>
    </citation>
    <scope>NUCLEOTIDE SEQUENCE</scope>
    <source>
        <strain evidence="20">ChiHejej3B27-3195</strain>
    </source>
</reference>
<protein>
    <recommendedName>
        <fullName evidence="5 13">Galactose-1-phosphate uridylyltransferase</fullName>
        <ecNumber evidence="4 13">2.7.7.12</ecNumber>
    </recommendedName>
</protein>
<reference evidence="20" key="2">
    <citation type="submission" date="2021-04" db="EMBL/GenBank/DDBJ databases">
        <authorList>
            <person name="Gilroy R."/>
        </authorList>
    </citation>
    <scope>NUCLEOTIDE SEQUENCE</scope>
    <source>
        <strain evidence="20">ChiHejej3B27-3195</strain>
    </source>
</reference>
<evidence type="ECO:0000256" key="6">
    <source>
        <dbReference type="ARBA" id="ARBA00022679"/>
    </source>
</evidence>
<dbReference type="InterPro" id="IPR036265">
    <property type="entry name" value="HIT-like_sf"/>
</dbReference>
<dbReference type="Pfam" id="PF01087">
    <property type="entry name" value="GalP_UDP_transf"/>
    <property type="match status" value="1"/>
</dbReference>
<dbReference type="GO" id="GO:0005737">
    <property type="term" value="C:cytoplasm"/>
    <property type="evidence" value="ECO:0007669"/>
    <property type="project" value="TreeGrafter"/>
</dbReference>
<evidence type="ECO:0000256" key="2">
    <source>
        <dbReference type="ARBA" id="ARBA00004947"/>
    </source>
</evidence>
<dbReference type="InterPro" id="IPR001937">
    <property type="entry name" value="GalP_UDPtransf1"/>
</dbReference>
<dbReference type="AlphaFoldDB" id="A0A9D2A7W1"/>
<feature type="compositionally biased region" description="Basic and acidic residues" evidence="17">
    <location>
        <begin position="21"/>
        <end position="32"/>
    </location>
</feature>
<keyword evidence="8 15" id="KW-0479">Metal-binding</keyword>
<keyword evidence="11 16" id="KW-0299">Galactose metabolism</keyword>
<comment type="catalytic activity">
    <reaction evidence="1 16">
        <text>alpha-D-galactose 1-phosphate + UDP-alpha-D-glucose = alpha-D-glucose 1-phosphate + UDP-alpha-D-galactose</text>
        <dbReference type="Rhea" id="RHEA:13989"/>
        <dbReference type="ChEBI" id="CHEBI:58336"/>
        <dbReference type="ChEBI" id="CHEBI:58601"/>
        <dbReference type="ChEBI" id="CHEBI:58885"/>
        <dbReference type="ChEBI" id="CHEBI:66914"/>
        <dbReference type="EC" id="2.7.7.12"/>
    </reaction>
</comment>
<dbReference type="FunFam" id="3.30.428.10:FF:000010">
    <property type="entry name" value="Galactose-1-phosphate uridylyltransferase"/>
    <property type="match status" value="1"/>
</dbReference>
<dbReference type="InterPro" id="IPR005850">
    <property type="entry name" value="GalP_Utransf_C"/>
</dbReference>
<feature type="compositionally biased region" description="Polar residues" evidence="17">
    <location>
        <begin position="63"/>
        <end position="82"/>
    </location>
</feature>
<dbReference type="GO" id="GO:0008270">
    <property type="term" value="F:zinc ion binding"/>
    <property type="evidence" value="ECO:0007669"/>
    <property type="project" value="InterPro"/>
</dbReference>
<evidence type="ECO:0000259" key="18">
    <source>
        <dbReference type="Pfam" id="PF01087"/>
    </source>
</evidence>
<keyword evidence="10" id="KW-0408">Iron</keyword>
<evidence type="ECO:0000256" key="15">
    <source>
        <dbReference type="PIRSR" id="PIRSR000808-3"/>
    </source>
</evidence>
<feature type="binding site" evidence="15">
    <location>
        <position position="135"/>
    </location>
    <ligand>
        <name>Zn(2+)</name>
        <dbReference type="ChEBI" id="CHEBI:29105"/>
    </ligand>
</feature>
<feature type="region of interest" description="Disordered" evidence="17">
    <location>
        <begin position="62"/>
        <end position="82"/>
    </location>
</feature>
<evidence type="ECO:0000256" key="16">
    <source>
        <dbReference type="RuleBase" id="RU000506"/>
    </source>
</evidence>
<dbReference type="PANTHER" id="PTHR11943">
    <property type="entry name" value="GALACTOSE-1-PHOSPHATE URIDYLYLTRANSFERASE"/>
    <property type="match status" value="1"/>
</dbReference>
<dbReference type="NCBIfam" id="TIGR00209">
    <property type="entry name" value="galT_1"/>
    <property type="match status" value="1"/>
</dbReference>
<dbReference type="Gene3D" id="3.30.428.10">
    <property type="entry name" value="HIT-like"/>
    <property type="match status" value="2"/>
</dbReference>
<organism evidence="20 21">
    <name type="scientific">Candidatus Nesterenkonia stercoripullorum</name>
    <dbReference type="NCBI Taxonomy" id="2838701"/>
    <lineage>
        <taxon>Bacteria</taxon>
        <taxon>Bacillati</taxon>
        <taxon>Actinomycetota</taxon>
        <taxon>Actinomycetes</taxon>
        <taxon>Micrococcales</taxon>
        <taxon>Micrococcaceae</taxon>
        <taxon>Nesterenkonia</taxon>
    </lineage>
</organism>
<evidence type="ECO:0000256" key="3">
    <source>
        <dbReference type="ARBA" id="ARBA00010951"/>
    </source>
</evidence>
<accession>A0A9D2A7W1</accession>